<accession>A0ACC3A733</accession>
<name>A0ACC3A733_9EURO</name>
<evidence type="ECO:0000313" key="1">
    <source>
        <dbReference type="EMBL" id="KAJ9656461.1"/>
    </source>
</evidence>
<evidence type="ECO:0000313" key="2">
    <source>
        <dbReference type="Proteomes" id="UP001172386"/>
    </source>
</evidence>
<comment type="caution">
    <text evidence="1">The sequence shown here is derived from an EMBL/GenBank/DDBJ whole genome shotgun (WGS) entry which is preliminary data.</text>
</comment>
<organism evidence="1 2">
    <name type="scientific">Neophaeococcomyces mojaviensis</name>
    <dbReference type="NCBI Taxonomy" id="3383035"/>
    <lineage>
        <taxon>Eukaryota</taxon>
        <taxon>Fungi</taxon>
        <taxon>Dikarya</taxon>
        <taxon>Ascomycota</taxon>
        <taxon>Pezizomycotina</taxon>
        <taxon>Eurotiomycetes</taxon>
        <taxon>Chaetothyriomycetidae</taxon>
        <taxon>Chaetothyriales</taxon>
        <taxon>Chaetothyriales incertae sedis</taxon>
        <taxon>Neophaeococcomyces</taxon>
    </lineage>
</organism>
<keyword evidence="2" id="KW-1185">Reference proteome</keyword>
<dbReference type="EMBL" id="JAPDRQ010000077">
    <property type="protein sequence ID" value="KAJ9656461.1"/>
    <property type="molecule type" value="Genomic_DNA"/>
</dbReference>
<sequence length="326" mass="36421">MAQVHVDGLPNLQQLMTTHLNLLKDHLTLWESIQARQQAGSPLFKRAQKCIKSTTLMIQQCANVNDSLTEQLTINSTATPLKRTSEDPEDPLISKRAKKEYDKKHPQDTIPTALPTTNGTYVPPVEDASGLFTIDTNPTPVEQLLNSSDTKVDQVSKKGSSGKKRRRSGSGQQVAQPNPSLPKETSPAQLPKAKRKKIKHDQEKQPQQPQLQASTVDENTEHVAALERKVALRLKEKEDRRQKKEEKKRKRESSHSTPDAREEVLAGTENNDLAKHLKPAAKPSKRRKQELKQQQAAAKQETPNTTTEDNKQANTKQSKQASKVAT</sequence>
<gene>
    <name evidence="1" type="ORF">H2198_004920</name>
</gene>
<protein>
    <submittedName>
        <fullName evidence="1">Uncharacterized protein</fullName>
    </submittedName>
</protein>
<dbReference type="Proteomes" id="UP001172386">
    <property type="component" value="Unassembled WGS sequence"/>
</dbReference>
<proteinExistence type="predicted"/>
<reference evidence="1" key="1">
    <citation type="submission" date="2022-10" db="EMBL/GenBank/DDBJ databases">
        <title>Culturing micro-colonial fungi from biological soil crusts in the Mojave desert and describing Neophaeococcomyces mojavensis, and introducing the new genera and species Taxawa tesnikishii.</title>
        <authorList>
            <person name="Kurbessoian T."/>
            <person name="Stajich J.E."/>
        </authorList>
    </citation>
    <scope>NUCLEOTIDE SEQUENCE</scope>
    <source>
        <strain evidence="1">JES_112</strain>
    </source>
</reference>